<evidence type="ECO:0008006" key="4">
    <source>
        <dbReference type="Google" id="ProtNLM"/>
    </source>
</evidence>
<keyword evidence="3" id="KW-1185">Reference proteome</keyword>
<dbReference type="InterPro" id="IPR007391">
    <property type="entry name" value="Vancomycin_resist_VanW"/>
</dbReference>
<sequence length="290" mass="32916">MKLIKICCVLLIIFLPYNLSAEETEDTKPIYIEKLEVDQYSLDYTDTPFINQDKLASLLTNLKKRVYEAPTNAKIADDGRIISEKPGFTIDEDQFHIQFRETFYNHDAKGFHVPTQPIYPRVDKALLEEIRTNQLGSYVTYFKKGNKERSHNIALAAEAINNHVIFPGEVFSFNEVVGERTTNRGYKRAPVIVKGELSEGIGGGICQVSSTLFNAVDLKGIQIVERYAHSRSVPYVPPGRDATVSWWGPDFTFKNKYNQPVLIRAKAGNGKMMVRIFSSESAEHFTGNRR</sequence>
<keyword evidence="1" id="KW-0732">Signal</keyword>
<feature type="signal peptide" evidence="1">
    <location>
        <begin position="1"/>
        <end position="21"/>
    </location>
</feature>
<dbReference type="EMBL" id="BMPN01000001">
    <property type="protein sequence ID" value="GGJ42373.1"/>
    <property type="molecule type" value="Genomic_DNA"/>
</dbReference>
<dbReference type="PANTHER" id="PTHR35788:SF1">
    <property type="entry name" value="EXPORTED PROTEIN"/>
    <property type="match status" value="1"/>
</dbReference>
<comment type="caution">
    <text evidence="2">The sequence shown here is derived from an EMBL/GenBank/DDBJ whole genome shotgun (WGS) entry which is preliminary data.</text>
</comment>
<dbReference type="InterPro" id="IPR052913">
    <property type="entry name" value="Glycopeptide_resist_protein"/>
</dbReference>
<name>A0ABQ2D1Z4_9BACI</name>
<dbReference type="PANTHER" id="PTHR35788">
    <property type="entry name" value="EXPORTED PROTEIN-RELATED"/>
    <property type="match status" value="1"/>
</dbReference>
<reference evidence="3" key="1">
    <citation type="journal article" date="2019" name="Int. J. Syst. Evol. Microbiol.">
        <title>The Global Catalogue of Microorganisms (GCM) 10K type strain sequencing project: providing services to taxonomists for standard genome sequencing and annotation.</title>
        <authorList>
            <consortium name="The Broad Institute Genomics Platform"/>
            <consortium name="The Broad Institute Genome Sequencing Center for Infectious Disease"/>
            <person name="Wu L."/>
            <person name="Ma J."/>
        </authorList>
    </citation>
    <scope>NUCLEOTIDE SEQUENCE [LARGE SCALE GENOMIC DNA]</scope>
    <source>
        <strain evidence="3">JCM 30071</strain>
    </source>
</reference>
<organism evidence="2 3">
    <name type="scientific">Virgibacillus kapii</name>
    <dbReference type="NCBI Taxonomy" id="1638645"/>
    <lineage>
        <taxon>Bacteria</taxon>
        <taxon>Bacillati</taxon>
        <taxon>Bacillota</taxon>
        <taxon>Bacilli</taxon>
        <taxon>Bacillales</taxon>
        <taxon>Bacillaceae</taxon>
        <taxon>Virgibacillus</taxon>
    </lineage>
</organism>
<evidence type="ECO:0000313" key="2">
    <source>
        <dbReference type="EMBL" id="GGJ42373.1"/>
    </source>
</evidence>
<dbReference type="RefSeq" id="WP_021291778.1">
    <property type="nucleotide sequence ID" value="NZ_BMPN01000001.1"/>
</dbReference>
<evidence type="ECO:0000256" key="1">
    <source>
        <dbReference type="SAM" id="SignalP"/>
    </source>
</evidence>
<protein>
    <recommendedName>
        <fullName evidence="4">Peptidoglycan binding domain-containing protein</fullName>
    </recommendedName>
</protein>
<dbReference type="Pfam" id="PF04294">
    <property type="entry name" value="VanW"/>
    <property type="match status" value="1"/>
</dbReference>
<proteinExistence type="predicted"/>
<feature type="chain" id="PRO_5046810034" description="Peptidoglycan binding domain-containing protein" evidence="1">
    <location>
        <begin position="22"/>
        <end position="290"/>
    </location>
</feature>
<accession>A0ABQ2D1Z4</accession>
<dbReference type="Proteomes" id="UP000634435">
    <property type="component" value="Unassembled WGS sequence"/>
</dbReference>
<evidence type="ECO:0000313" key="3">
    <source>
        <dbReference type="Proteomes" id="UP000634435"/>
    </source>
</evidence>
<gene>
    <name evidence="2" type="primary">yoaR</name>
    <name evidence="2" type="ORF">GCM10007111_00680</name>
</gene>